<name>A0A0H2WMU4_SALPA</name>
<protein>
    <submittedName>
        <fullName evidence="1">Uncharacterized protein</fullName>
    </submittedName>
</protein>
<dbReference type="Proteomes" id="UP000008185">
    <property type="component" value="Chromosome"/>
</dbReference>
<dbReference type="HOGENOM" id="CLU_3391234_0_0_6"/>
<gene>
    <name evidence="1" type="ordered locus">SPA0718</name>
</gene>
<evidence type="ECO:0000313" key="2">
    <source>
        <dbReference type="Proteomes" id="UP000008185"/>
    </source>
</evidence>
<organism evidence="1 2">
    <name type="scientific">Salmonella paratyphi A (strain ATCC 9150 / SARB42)</name>
    <dbReference type="NCBI Taxonomy" id="295319"/>
    <lineage>
        <taxon>Bacteria</taxon>
        <taxon>Pseudomonadati</taxon>
        <taxon>Pseudomonadota</taxon>
        <taxon>Gammaproteobacteria</taxon>
        <taxon>Enterobacterales</taxon>
        <taxon>Enterobacteriaceae</taxon>
        <taxon>Salmonella</taxon>
    </lineage>
</organism>
<evidence type="ECO:0000313" key="1">
    <source>
        <dbReference type="EMBL" id="AAV76716.1"/>
    </source>
</evidence>
<proteinExistence type="predicted"/>
<accession>A0A0H2WMU4</accession>
<sequence length="32" mass="3657">MCRFVNQGMAVALFFNEITSEVELTIADDTQY</sequence>
<dbReference type="AlphaFoldDB" id="A0A0H2WMU4"/>
<dbReference type="EMBL" id="CP000026">
    <property type="protein sequence ID" value="AAV76716.1"/>
    <property type="molecule type" value="Genomic_DNA"/>
</dbReference>
<dbReference type="KEGG" id="spt:SPA0718"/>
<reference evidence="1 2" key="1">
    <citation type="journal article" date="2004" name="Nat. Genet.">
        <title>Comparison of genome degradation in Paratyphi A and Typhi, human-restricted serovars of Salmonella enterica that cause typhoid.</title>
        <authorList>
            <person name="McClelland M."/>
            <person name="Sanderson K.E."/>
            <person name="Clifton S.W."/>
            <person name="Latreille P."/>
            <person name="Porwollik S."/>
            <person name="Sabo A."/>
            <person name="Meyer R."/>
            <person name="Bieri T."/>
            <person name="Ozersky P."/>
            <person name="McLellan M."/>
            <person name="Harkins C.R."/>
            <person name="Wang C."/>
            <person name="Nguyen C."/>
            <person name="Berghoff A."/>
            <person name="Elliott G."/>
            <person name="Kohlberg S."/>
            <person name="Strong C."/>
            <person name="Du F."/>
            <person name="Carter J."/>
            <person name="Kremizki C."/>
            <person name="Layman D."/>
            <person name="Leonard S."/>
            <person name="Sun H."/>
            <person name="Fulton L."/>
            <person name="Nash W."/>
            <person name="Miner T."/>
            <person name="Minx P."/>
            <person name="Delehaunty K."/>
            <person name="Fronick C."/>
            <person name="Magrini V."/>
            <person name="Nhan M."/>
            <person name="Warren W."/>
            <person name="Florea L."/>
            <person name="Spieth J."/>
            <person name="Wilson R.K."/>
        </authorList>
    </citation>
    <scope>NUCLEOTIDE SEQUENCE [LARGE SCALE GENOMIC DNA]</scope>
    <source>
        <strain evidence="2">ATCC 9150 / SARB42</strain>
    </source>
</reference>